<dbReference type="OrthoDB" id="25681at10239"/>
<evidence type="ECO:0000313" key="2">
    <source>
        <dbReference type="Proteomes" id="UP000201129"/>
    </source>
</evidence>
<protein>
    <submittedName>
        <fullName evidence="1">Uncharacterized protein</fullName>
    </submittedName>
</protein>
<dbReference type="KEGG" id="vg:9384579"/>
<dbReference type="Proteomes" id="UP000201129">
    <property type="component" value="Segment"/>
</dbReference>
<evidence type="ECO:0000313" key="1">
    <source>
        <dbReference type="EMBL" id="ADI55568.1"/>
    </source>
</evidence>
<dbReference type="RefSeq" id="YP_003734389.1">
    <property type="nucleotide sequence ID" value="NC_014260.1"/>
</dbReference>
<organism evidence="1 2">
    <name type="scientific">Escherichia phage IME08</name>
    <dbReference type="NCBI Taxonomy" id="698728"/>
    <lineage>
        <taxon>Viruses</taxon>
        <taxon>Duplodnaviria</taxon>
        <taxon>Heunggongvirae</taxon>
        <taxon>Uroviricota</taxon>
        <taxon>Caudoviricetes</taxon>
        <taxon>Pantevenvirales</taxon>
        <taxon>Straboviridae</taxon>
        <taxon>Tevenvirinae</taxon>
        <taxon>Dhakavirus</taxon>
        <taxon>Dhakavirus ime08</taxon>
    </lineage>
</organism>
<keyword evidence="2" id="KW-1185">Reference proteome</keyword>
<accession>D7RMQ2</accession>
<proteinExistence type="predicted"/>
<dbReference type="GeneID" id="9384579"/>
<reference evidence="1 2" key="2">
    <citation type="journal article" date="2011" name="Virol. J.">
        <title>Sequence characteristics of T4-like bacteriophage IME08 benome termini revealed by high throughput sequencing.</title>
        <authorList>
            <person name="Jiang X."/>
            <person name="Jiang H."/>
            <person name="Li C."/>
            <person name="Wang S."/>
            <person name="Mi Z."/>
            <person name="An X."/>
            <person name="Chen J."/>
            <person name="Tong Y."/>
        </authorList>
    </citation>
    <scope>NUCLEOTIDE SEQUENCE [LARGE SCALE GENOMIC DNA]</scope>
</reference>
<name>D7RMQ2_9CAUD</name>
<reference evidence="1 2" key="1">
    <citation type="journal article" date="2011" name="Arch. Virol.">
        <title>The complete genome sequence of a novel T4-like bacteriophage, IME08.</title>
        <authorList>
            <person name="Jiang H."/>
            <person name="Jiang X."/>
            <person name="Wang S."/>
            <person name="Li C."/>
            <person name="Chen B."/>
            <person name="An X."/>
            <person name="Mi Z."/>
            <person name="Chen J."/>
            <person name="Tong Y."/>
        </authorList>
    </citation>
    <scope>NUCLEOTIDE SEQUENCE [LARGE SCALE GENOMIC DNA]</scope>
</reference>
<dbReference type="EMBL" id="HM071924">
    <property type="protein sequence ID" value="ADI55568.1"/>
    <property type="molecule type" value="Genomic_DNA"/>
</dbReference>
<sequence length="80" mass="9636">MSIRLLSIRTRRKILKSLNVNINIRVKAMSHNLENTVTGMRTREQECFEEFLGADFKFQEPIEEMYQEYVKKNEEHVYNP</sequence>